<feature type="region of interest" description="Disordered" evidence="1">
    <location>
        <begin position="180"/>
        <end position="199"/>
    </location>
</feature>
<evidence type="ECO:0000256" key="2">
    <source>
        <dbReference type="SAM" id="SignalP"/>
    </source>
</evidence>
<sequence length="267" mass="27955">MPQIVPPSARLAPRAAAGLAGVALLTLTACGGGGEDPAAEESQTPEVPPAPEYTEIESDIWDTMLAAESVTLSVELSAALMNPQASSDAVVEQEYTGSLDGTASTFHELNDGVTTEMNMLEDAIYVPGELELESIARASGDAFSAEDFAAEFEGKWVDYSGQVDRSQASTAAFLEQMRSSMEDNGAASSLEGEAETREGEDVWVYTGGGVEAVVRAGDEPVLLSYAGESGGESVDLTFEDWDASEGPEEPAEEDVLSLDEVRAIVTG</sequence>
<organism evidence="3 4">
    <name type="scientific">Nesterenkonia halobia</name>
    <dbReference type="NCBI Taxonomy" id="37922"/>
    <lineage>
        <taxon>Bacteria</taxon>
        <taxon>Bacillati</taxon>
        <taxon>Actinomycetota</taxon>
        <taxon>Actinomycetes</taxon>
        <taxon>Micrococcales</taxon>
        <taxon>Micrococcaceae</taxon>
        <taxon>Nesterenkonia</taxon>
    </lineage>
</organism>
<feature type="region of interest" description="Disordered" evidence="1">
    <location>
        <begin position="30"/>
        <end position="51"/>
    </location>
</feature>
<evidence type="ECO:0000256" key="1">
    <source>
        <dbReference type="SAM" id="MobiDB-lite"/>
    </source>
</evidence>
<dbReference type="EMBL" id="BAAAYG010000005">
    <property type="protein sequence ID" value="GAA3284552.1"/>
    <property type="molecule type" value="Genomic_DNA"/>
</dbReference>
<evidence type="ECO:0000313" key="3">
    <source>
        <dbReference type="EMBL" id="GAA3284552.1"/>
    </source>
</evidence>
<reference evidence="4" key="1">
    <citation type="journal article" date="2019" name="Int. J. Syst. Evol. Microbiol.">
        <title>The Global Catalogue of Microorganisms (GCM) 10K type strain sequencing project: providing services to taxonomists for standard genome sequencing and annotation.</title>
        <authorList>
            <consortium name="The Broad Institute Genomics Platform"/>
            <consortium name="The Broad Institute Genome Sequencing Center for Infectious Disease"/>
            <person name="Wu L."/>
            <person name="Ma J."/>
        </authorList>
    </citation>
    <scope>NUCLEOTIDE SEQUENCE [LARGE SCALE GENOMIC DNA]</scope>
    <source>
        <strain evidence="4">JCM 11483</strain>
    </source>
</reference>
<feature type="chain" id="PRO_5045120602" description="Lipoprotein" evidence="2">
    <location>
        <begin position="32"/>
        <end position="267"/>
    </location>
</feature>
<dbReference type="RefSeq" id="WP_344719906.1">
    <property type="nucleotide sequence ID" value="NZ_BAAAYG010000005.1"/>
</dbReference>
<keyword evidence="2" id="KW-0732">Signal</keyword>
<evidence type="ECO:0000313" key="4">
    <source>
        <dbReference type="Proteomes" id="UP001501736"/>
    </source>
</evidence>
<proteinExistence type="predicted"/>
<comment type="caution">
    <text evidence="3">The sequence shown here is derived from an EMBL/GenBank/DDBJ whole genome shotgun (WGS) entry which is preliminary data.</text>
</comment>
<name>A0ABP6RE56_9MICC</name>
<protein>
    <recommendedName>
        <fullName evidence="5">Lipoprotein</fullName>
    </recommendedName>
</protein>
<feature type="signal peptide" evidence="2">
    <location>
        <begin position="1"/>
        <end position="31"/>
    </location>
</feature>
<accession>A0ABP6RE56</accession>
<keyword evidence="4" id="KW-1185">Reference proteome</keyword>
<gene>
    <name evidence="3" type="ORF">GCM10020260_15290</name>
</gene>
<evidence type="ECO:0008006" key="5">
    <source>
        <dbReference type="Google" id="ProtNLM"/>
    </source>
</evidence>
<dbReference type="Proteomes" id="UP001501736">
    <property type="component" value="Unassembled WGS sequence"/>
</dbReference>